<keyword evidence="10" id="KW-1185">Reference proteome</keyword>
<evidence type="ECO:0000256" key="3">
    <source>
        <dbReference type="ARBA" id="ARBA00022723"/>
    </source>
</evidence>
<evidence type="ECO:0000256" key="1">
    <source>
        <dbReference type="ARBA" id="ARBA00006249"/>
    </source>
</evidence>
<reference evidence="9 10" key="1">
    <citation type="journal article" date="2020" name="Phytopathology">
        <title>Genome Sequence Resources of Colletotrichum truncatum, C. plurivorum, C. musicola, and C. sojae: Four Species Pathogenic to Soybean (Glycine max).</title>
        <authorList>
            <person name="Rogerio F."/>
            <person name="Boufleur T.R."/>
            <person name="Ciampi-Guillardi M."/>
            <person name="Sukno S.A."/>
            <person name="Thon M.R."/>
            <person name="Massola Junior N.S."/>
            <person name="Baroncelli R."/>
        </authorList>
    </citation>
    <scope>NUCLEOTIDE SEQUENCE [LARGE SCALE GENOMIC DNA]</scope>
    <source>
        <strain evidence="9 10">LFN0009</strain>
    </source>
</reference>
<dbReference type="Gene3D" id="3.40.50.1820">
    <property type="entry name" value="alpha/beta hydrolase"/>
    <property type="match status" value="1"/>
</dbReference>
<organism evidence="9 10">
    <name type="scientific">Colletotrichum sojae</name>
    <dbReference type="NCBI Taxonomy" id="2175907"/>
    <lineage>
        <taxon>Eukaryota</taxon>
        <taxon>Fungi</taxon>
        <taxon>Dikarya</taxon>
        <taxon>Ascomycota</taxon>
        <taxon>Pezizomycotina</taxon>
        <taxon>Sordariomycetes</taxon>
        <taxon>Hypocreomycetidae</taxon>
        <taxon>Glomerellales</taxon>
        <taxon>Glomerellaceae</taxon>
        <taxon>Colletotrichum</taxon>
        <taxon>Colletotrichum orchidearum species complex</taxon>
    </lineage>
</organism>
<dbReference type="InterPro" id="IPR011118">
    <property type="entry name" value="Tannase/feruloyl_esterase"/>
</dbReference>
<dbReference type="GO" id="GO:0046872">
    <property type="term" value="F:metal ion binding"/>
    <property type="evidence" value="ECO:0007669"/>
    <property type="project" value="UniProtKB-KW"/>
</dbReference>
<evidence type="ECO:0000256" key="7">
    <source>
        <dbReference type="ARBA" id="ARBA00023157"/>
    </source>
</evidence>
<dbReference type="Pfam" id="PF07519">
    <property type="entry name" value="Tannase"/>
    <property type="match status" value="1"/>
</dbReference>
<feature type="signal peptide" evidence="8">
    <location>
        <begin position="1"/>
        <end position="20"/>
    </location>
</feature>
<dbReference type="InterPro" id="IPR029058">
    <property type="entry name" value="AB_hydrolase_fold"/>
</dbReference>
<proteinExistence type="inferred from homology"/>
<evidence type="ECO:0000313" key="10">
    <source>
        <dbReference type="Proteomes" id="UP000652219"/>
    </source>
</evidence>
<evidence type="ECO:0000313" key="9">
    <source>
        <dbReference type="EMBL" id="KAF6804744.1"/>
    </source>
</evidence>
<dbReference type="AlphaFoldDB" id="A0A8H6J1H8"/>
<comment type="similarity">
    <text evidence="1 8">Belongs to the tannase family.</text>
</comment>
<dbReference type="SUPFAM" id="SSF53474">
    <property type="entry name" value="alpha/beta-Hydrolases"/>
    <property type="match status" value="1"/>
</dbReference>
<evidence type="ECO:0000256" key="4">
    <source>
        <dbReference type="ARBA" id="ARBA00022729"/>
    </source>
</evidence>
<dbReference type="EC" id="3.1.1.-" evidence="8"/>
<feature type="chain" id="PRO_5034604318" description="Carboxylic ester hydrolase" evidence="8">
    <location>
        <begin position="21"/>
        <end position="543"/>
    </location>
</feature>
<keyword evidence="7" id="KW-1015">Disulfide bond</keyword>
<gene>
    <name evidence="9" type="ORF">CSOJ01_09964</name>
</gene>
<name>A0A8H6J1H8_9PEZI</name>
<evidence type="ECO:0000256" key="6">
    <source>
        <dbReference type="ARBA" id="ARBA00022837"/>
    </source>
</evidence>
<protein>
    <recommendedName>
        <fullName evidence="8">Carboxylic ester hydrolase</fullName>
        <ecNumber evidence="8">3.1.1.-</ecNumber>
    </recommendedName>
</protein>
<keyword evidence="5 8" id="KW-0378">Hydrolase</keyword>
<evidence type="ECO:0000256" key="8">
    <source>
        <dbReference type="RuleBase" id="RU361238"/>
    </source>
</evidence>
<keyword evidence="3" id="KW-0479">Metal-binding</keyword>
<keyword evidence="6" id="KW-0106">Calcium</keyword>
<keyword evidence="2" id="KW-0719">Serine esterase</keyword>
<evidence type="ECO:0000256" key="2">
    <source>
        <dbReference type="ARBA" id="ARBA00022487"/>
    </source>
</evidence>
<dbReference type="GO" id="GO:0030600">
    <property type="term" value="F:feruloyl esterase activity"/>
    <property type="evidence" value="ECO:0007669"/>
    <property type="project" value="UniProtKB-ARBA"/>
</dbReference>
<dbReference type="Proteomes" id="UP000652219">
    <property type="component" value="Unassembled WGS sequence"/>
</dbReference>
<evidence type="ECO:0000256" key="5">
    <source>
        <dbReference type="ARBA" id="ARBA00022801"/>
    </source>
</evidence>
<dbReference type="PANTHER" id="PTHR33938:SF8">
    <property type="entry name" value="CARBOXYLIC ESTER HYDROLASE"/>
    <property type="match status" value="1"/>
</dbReference>
<dbReference type="PANTHER" id="PTHR33938">
    <property type="entry name" value="FERULOYL ESTERASE B-RELATED"/>
    <property type="match status" value="1"/>
</dbReference>
<accession>A0A8H6J1H8</accession>
<comment type="caution">
    <text evidence="9">The sequence shown here is derived from an EMBL/GenBank/DDBJ whole genome shotgun (WGS) entry which is preliminary data.</text>
</comment>
<keyword evidence="4 8" id="KW-0732">Signal</keyword>
<dbReference type="EMBL" id="WIGN01000200">
    <property type="protein sequence ID" value="KAF6804744.1"/>
    <property type="molecule type" value="Genomic_DNA"/>
</dbReference>
<sequence>MLQTFLASAVGLAGLASATACHPSTFSFPSILGAEHVSTTASEVRNYTAFRRRSHEAELLPPEGIAPFCNVTVSYTHPGHDDLVSVHVWLPLDRRSWNGVLLGVGGGGFVAGDVDGDAPSVRVHGGYVVATTDAGHPGPEVWGLKTAGNVDWPGFVNFAHRSLHELAVVGKHTLREFYKEEERKSYFVGCSTGGRQGLALAQRYPGDFDGVLVMCPAVAFPAMVSALYYPQMVMQEKRWWPGACELAEVVKAVVEGCDDADGVLDGVVGRLGECRSEEMVERVVGREFECAGVRGQVDERTVDVVKAVVRGLEDEEGRVMFPGYVPGTPMAGLLGLMNSICEDENNRENCEGVPFPVTNDWIRYFIRKDPSFELKTMDLRTYRDVFRQGVEEYDSIIGSSPDLRRFREKGGKVLMWHGMADQCITVTAGRKLYEEAREMDASRGVRTEDYWRYFEVPGVNHCMSLGRNAYPFDALERLRRWVEEGVAPEELDGRKIVETEEGGKGLGEDVRRICRWPGEGVWDGKRWVCLMPGSRVKVERDEL</sequence>